<accession>A0A7X8SIB5</accession>
<dbReference type="AlphaFoldDB" id="A0A7X8SIB5"/>
<proteinExistence type="predicted"/>
<evidence type="ECO:0000313" key="2">
    <source>
        <dbReference type="EMBL" id="NLR90741.1"/>
    </source>
</evidence>
<dbReference type="EMBL" id="JABAIL010000002">
    <property type="protein sequence ID" value="NLR90741.1"/>
    <property type="molecule type" value="Genomic_DNA"/>
</dbReference>
<dbReference type="Proteomes" id="UP000585050">
    <property type="component" value="Unassembled WGS sequence"/>
</dbReference>
<gene>
    <name evidence="2" type="ORF">HGP29_05970</name>
</gene>
<dbReference type="InterPro" id="IPR025235">
    <property type="entry name" value="DUF4178"/>
</dbReference>
<name>A0A7X8SIB5_9BACT</name>
<evidence type="ECO:0000313" key="3">
    <source>
        <dbReference type="Proteomes" id="UP000585050"/>
    </source>
</evidence>
<evidence type="ECO:0000259" key="1">
    <source>
        <dbReference type="Pfam" id="PF13785"/>
    </source>
</evidence>
<organism evidence="2 3">
    <name type="scientific">Flammeovirga agarivorans</name>
    <dbReference type="NCBI Taxonomy" id="2726742"/>
    <lineage>
        <taxon>Bacteria</taxon>
        <taxon>Pseudomonadati</taxon>
        <taxon>Bacteroidota</taxon>
        <taxon>Cytophagia</taxon>
        <taxon>Cytophagales</taxon>
        <taxon>Flammeovirgaceae</taxon>
        <taxon>Flammeovirga</taxon>
    </lineage>
</organism>
<dbReference type="RefSeq" id="WP_168881458.1">
    <property type="nucleotide sequence ID" value="NZ_JABAIL010000002.1"/>
</dbReference>
<feature type="domain" description="DUF4178" evidence="1">
    <location>
        <begin position="28"/>
        <end position="170"/>
    </location>
</feature>
<keyword evidence="3" id="KW-1185">Reference proteome</keyword>
<dbReference type="Pfam" id="PF13785">
    <property type="entry name" value="DUF4178"/>
    <property type="match status" value="1"/>
</dbReference>
<reference evidence="2 3" key="1">
    <citation type="submission" date="2020-04" db="EMBL/GenBank/DDBJ databases">
        <title>Flammeovirga sp. SR4, a novel species isolated from seawater.</title>
        <authorList>
            <person name="Wang X."/>
        </authorList>
    </citation>
    <scope>NUCLEOTIDE SEQUENCE [LARGE SCALE GENOMIC DNA]</scope>
    <source>
        <strain evidence="2 3">SR4</strain>
    </source>
</reference>
<sequence>MPFGFFKKKKKEEPHYDPTNISIRDLRKGYVLDYDLQSWEVTEEYEYDWGGGEFSWEYKLQSATESVFLSIEDDDFLTGTVNKKIMWGKLPDEVEDGITSKGKPPKKITFNGKTYYRDSKNVGFWRNVHTTSSDNSSEYMSWEYYDDSEKFVLTIEQFDDEEFEASLGVVEEPDKFTNILPNTND</sequence>
<comment type="caution">
    <text evidence="2">The sequence shown here is derived from an EMBL/GenBank/DDBJ whole genome shotgun (WGS) entry which is preliminary data.</text>
</comment>
<protein>
    <submittedName>
        <fullName evidence="2">DUF4178 domain-containing protein</fullName>
    </submittedName>
</protein>